<gene>
    <name evidence="4" type="ORF">AUK05_00675</name>
</gene>
<organism evidence="4 5">
    <name type="scientific">Candidatus Shapirobacteria bacterium CG2_30_35_20</name>
    <dbReference type="NCBI Taxonomy" id="1805376"/>
    <lineage>
        <taxon>Bacteria</taxon>
        <taxon>Candidatus Shapironibacteriota</taxon>
    </lineage>
</organism>
<reference evidence="4 5" key="1">
    <citation type="journal article" date="2016" name="Environ. Microbiol.">
        <title>Genomic resolution of a cold subsurface aquifer community provides metabolic insights for novel microbes adapted to high CO concentrations.</title>
        <authorList>
            <person name="Probst A.J."/>
            <person name="Castelle C.J."/>
            <person name="Singh A."/>
            <person name="Brown C.T."/>
            <person name="Anantharaman K."/>
            <person name="Sharon I."/>
            <person name="Hug L.A."/>
            <person name="Burstein D."/>
            <person name="Emerson J.B."/>
            <person name="Thomas B.C."/>
            <person name="Banfield J.F."/>
        </authorList>
    </citation>
    <scope>NUCLEOTIDE SEQUENCE [LARGE SCALE GENOMIC DNA]</scope>
    <source>
        <strain evidence="4">CG2_30_35_20</strain>
    </source>
</reference>
<dbReference type="STRING" id="1805376.AUK05_00675"/>
<evidence type="ECO:0000313" key="5">
    <source>
        <dbReference type="Proteomes" id="UP000182344"/>
    </source>
</evidence>
<keyword evidence="1" id="KW-0175">Coiled coil</keyword>
<accession>A0A1J5I0S5</accession>
<dbReference type="AlphaFoldDB" id="A0A1J5I0S5"/>
<evidence type="ECO:0000256" key="2">
    <source>
        <dbReference type="SAM" id="MobiDB-lite"/>
    </source>
</evidence>
<name>A0A1J5I0S5_9BACT</name>
<proteinExistence type="predicted"/>
<protein>
    <recommendedName>
        <fullName evidence="3">DUF5660 domain-containing protein</fullName>
    </recommendedName>
</protein>
<dbReference type="Proteomes" id="UP000182344">
    <property type="component" value="Unassembled WGS sequence"/>
</dbReference>
<feature type="region of interest" description="Disordered" evidence="2">
    <location>
        <begin position="1"/>
        <end position="32"/>
    </location>
</feature>
<sequence>MAGGILTSKSDLKKTKSFGGDNKGESLSENKPNYSPINFSLRGILGLNQSVEIHKTQADKLWTKENFHLNIIGEQDRKALENKQRELESIVEQLKLEVKKLTVATSELDSGLSKATMENIPEANEYQVSFLLRLKNLVIAFRRNINEASCWLDSFNAKKKKQKNSGYWKNLKSKGGIKYLMSDEHSAARSGD</sequence>
<comment type="caution">
    <text evidence="4">The sequence shown here is derived from an EMBL/GenBank/DDBJ whole genome shotgun (WGS) entry which is preliminary data.</text>
</comment>
<evidence type="ECO:0000313" key="4">
    <source>
        <dbReference type="EMBL" id="OIP87690.1"/>
    </source>
</evidence>
<dbReference type="EMBL" id="MNZO01000010">
    <property type="protein sequence ID" value="OIP87690.1"/>
    <property type="molecule type" value="Genomic_DNA"/>
</dbReference>
<feature type="domain" description="DUF5660" evidence="3">
    <location>
        <begin position="83"/>
        <end position="191"/>
    </location>
</feature>
<feature type="coiled-coil region" evidence="1">
    <location>
        <begin position="77"/>
        <end position="104"/>
    </location>
</feature>
<dbReference type="InterPro" id="IPR043719">
    <property type="entry name" value="DUF5660"/>
</dbReference>
<evidence type="ECO:0000256" key="1">
    <source>
        <dbReference type="SAM" id="Coils"/>
    </source>
</evidence>
<dbReference type="Pfam" id="PF18904">
    <property type="entry name" value="DUF5660"/>
    <property type="match status" value="1"/>
</dbReference>
<evidence type="ECO:0000259" key="3">
    <source>
        <dbReference type="Pfam" id="PF18904"/>
    </source>
</evidence>